<evidence type="ECO:0000256" key="1">
    <source>
        <dbReference type="ARBA" id="ARBA00004651"/>
    </source>
</evidence>
<name>A0A1I6D825_9FIRM</name>
<organism evidence="10 11">
    <name type="scientific">Desulfoscipio geothermicus DSM 3669</name>
    <dbReference type="NCBI Taxonomy" id="1121426"/>
    <lineage>
        <taxon>Bacteria</taxon>
        <taxon>Bacillati</taxon>
        <taxon>Bacillota</taxon>
        <taxon>Clostridia</taxon>
        <taxon>Eubacteriales</taxon>
        <taxon>Desulfallaceae</taxon>
        <taxon>Desulfoscipio</taxon>
    </lineage>
</organism>
<dbReference type="FunFam" id="1.10.3720.10:FF:000033">
    <property type="entry name" value="Polar amino acid ABC transporter permease"/>
    <property type="match status" value="1"/>
</dbReference>
<evidence type="ECO:0000256" key="4">
    <source>
        <dbReference type="ARBA" id="ARBA00022692"/>
    </source>
</evidence>
<proteinExistence type="inferred from homology"/>
<feature type="transmembrane region" description="Helical" evidence="8">
    <location>
        <begin position="191"/>
        <end position="210"/>
    </location>
</feature>
<evidence type="ECO:0000313" key="11">
    <source>
        <dbReference type="Proteomes" id="UP000199584"/>
    </source>
</evidence>
<keyword evidence="5" id="KW-0029">Amino-acid transport</keyword>
<dbReference type="Proteomes" id="UP000199584">
    <property type="component" value="Unassembled WGS sequence"/>
</dbReference>
<dbReference type="InterPro" id="IPR035906">
    <property type="entry name" value="MetI-like_sf"/>
</dbReference>
<evidence type="ECO:0000256" key="7">
    <source>
        <dbReference type="ARBA" id="ARBA00023136"/>
    </source>
</evidence>
<evidence type="ECO:0000256" key="8">
    <source>
        <dbReference type="RuleBase" id="RU363032"/>
    </source>
</evidence>
<dbReference type="PANTHER" id="PTHR30614:SF0">
    <property type="entry name" value="L-CYSTINE TRANSPORT SYSTEM PERMEASE PROTEIN TCYL"/>
    <property type="match status" value="1"/>
</dbReference>
<protein>
    <submittedName>
        <fullName evidence="10">Amino acid ABC transporter membrane protein, PAAT family (TC 3.A.1.3.-)</fullName>
    </submittedName>
</protein>
<evidence type="ECO:0000313" key="10">
    <source>
        <dbReference type="EMBL" id="SFR01573.1"/>
    </source>
</evidence>
<feature type="transmembrane region" description="Helical" evidence="8">
    <location>
        <begin position="28"/>
        <end position="48"/>
    </location>
</feature>
<keyword evidence="7 8" id="KW-0472">Membrane</keyword>
<dbReference type="InterPro" id="IPR000515">
    <property type="entry name" value="MetI-like"/>
</dbReference>
<dbReference type="NCBIfam" id="TIGR01726">
    <property type="entry name" value="HEQRo_perm_3TM"/>
    <property type="match status" value="1"/>
</dbReference>
<dbReference type="GO" id="GO:0022857">
    <property type="term" value="F:transmembrane transporter activity"/>
    <property type="evidence" value="ECO:0007669"/>
    <property type="project" value="InterPro"/>
</dbReference>
<dbReference type="Pfam" id="PF00528">
    <property type="entry name" value="BPD_transp_1"/>
    <property type="match status" value="1"/>
</dbReference>
<evidence type="ECO:0000256" key="6">
    <source>
        <dbReference type="ARBA" id="ARBA00022989"/>
    </source>
</evidence>
<reference evidence="11" key="1">
    <citation type="submission" date="2016-10" db="EMBL/GenBank/DDBJ databases">
        <authorList>
            <person name="Varghese N."/>
            <person name="Submissions S."/>
        </authorList>
    </citation>
    <scope>NUCLEOTIDE SEQUENCE [LARGE SCALE GENOMIC DNA]</scope>
    <source>
        <strain evidence="11">DSM 3669</strain>
    </source>
</reference>
<dbReference type="RefSeq" id="WP_092482463.1">
    <property type="nucleotide sequence ID" value="NZ_FOYM01000007.1"/>
</dbReference>
<dbReference type="InterPro" id="IPR010065">
    <property type="entry name" value="AA_ABC_transptr_permease_3TM"/>
</dbReference>
<evidence type="ECO:0000259" key="9">
    <source>
        <dbReference type="PROSITE" id="PS50928"/>
    </source>
</evidence>
<dbReference type="Gene3D" id="1.10.3720.10">
    <property type="entry name" value="MetI-like"/>
    <property type="match status" value="1"/>
</dbReference>
<evidence type="ECO:0000256" key="2">
    <source>
        <dbReference type="ARBA" id="ARBA00022448"/>
    </source>
</evidence>
<dbReference type="SUPFAM" id="SSF161098">
    <property type="entry name" value="MetI-like"/>
    <property type="match status" value="1"/>
</dbReference>
<gene>
    <name evidence="10" type="ORF">SAMN05660706_10710</name>
</gene>
<evidence type="ECO:0000256" key="3">
    <source>
        <dbReference type="ARBA" id="ARBA00022475"/>
    </source>
</evidence>
<comment type="subcellular location">
    <subcellularLocation>
        <location evidence="1 8">Cell membrane</location>
        <topology evidence="1 8">Multi-pass membrane protein</topology>
    </subcellularLocation>
</comment>
<accession>A0A1I6D825</accession>
<sequence>MRFGPIDVEFILGILPFLFKGALITIELTVQAIVFGTFIGLFVALMKISRFKVLSILGGFYTWVIRGIPLLVQLFILYYGLPHIGIQLSPKAAAVMGLSICGGAYIAEIIRAGIQSIEKGQMEAALSLGMSYAQAMRRVILPQAYRRLLPPMGNEFIALMKDTSLVSVITMVELMRSGILLNTTYFRPMEIYITVGVVYLIMTTFFIYLISLLEKRLAISDGE</sequence>
<feature type="transmembrane region" description="Helical" evidence="8">
    <location>
        <begin position="93"/>
        <end position="114"/>
    </location>
</feature>
<feature type="transmembrane region" description="Helical" evidence="8">
    <location>
        <begin position="60"/>
        <end position="81"/>
    </location>
</feature>
<keyword evidence="3" id="KW-1003">Cell membrane</keyword>
<keyword evidence="11" id="KW-1185">Reference proteome</keyword>
<dbReference type="GO" id="GO:0006865">
    <property type="term" value="P:amino acid transport"/>
    <property type="evidence" value="ECO:0007669"/>
    <property type="project" value="UniProtKB-KW"/>
</dbReference>
<dbReference type="EMBL" id="FOYM01000007">
    <property type="protein sequence ID" value="SFR01573.1"/>
    <property type="molecule type" value="Genomic_DNA"/>
</dbReference>
<keyword evidence="6 8" id="KW-1133">Transmembrane helix</keyword>
<comment type="similarity">
    <text evidence="8">Belongs to the binding-protein-dependent transport system permease family.</text>
</comment>
<dbReference type="OrthoDB" id="9787841at2"/>
<dbReference type="InterPro" id="IPR043429">
    <property type="entry name" value="ArtM/GltK/GlnP/TcyL/YhdX-like"/>
</dbReference>
<keyword evidence="2 8" id="KW-0813">Transport</keyword>
<dbReference type="PROSITE" id="PS50928">
    <property type="entry name" value="ABC_TM1"/>
    <property type="match status" value="1"/>
</dbReference>
<dbReference type="GO" id="GO:0043190">
    <property type="term" value="C:ATP-binding cassette (ABC) transporter complex"/>
    <property type="evidence" value="ECO:0007669"/>
    <property type="project" value="InterPro"/>
</dbReference>
<keyword evidence="4 8" id="KW-0812">Transmembrane</keyword>
<feature type="domain" description="ABC transmembrane type-1" evidence="9">
    <location>
        <begin position="22"/>
        <end position="210"/>
    </location>
</feature>
<evidence type="ECO:0000256" key="5">
    <source>
        <dbReference type="ARBA" id="ARBA00022970"/>
    </source>
</evidence>
<dbReference type="CDD" id="cd06261">
    <property type="entry name" value="TM_PBP2"/>
    <property type="match status" value="1"/>
</dbReference>
<dbReference type="PANTHER" id="PTHR30614">
    <property type="entry name" value="MEMBRANE COMPONENT OF AMINO ACID ABC TRANSPORTER"/>
    <property type="match status" value="1"/>
</dbReference>
<dbReference type="AlphaFoldDB" id="A0A1I6D825"/>
<dbReference type="STRING" id="39060.SAMN05660706_10710"/>